<proteinExistence type="inferred from homology"/>
<dbReference type="SUPFAM" id="SSF56317">
    <property type="entry name" value="Carbon-nitrogen hydrolase"/>
    <property type="match status" value="1"/>
</dbReference>
<dbReference type="Proteomes" id="UP000606494">
    <property type="component" value="Unassembled WGS sequence"/>
</dbReference>
<comment type="caution">
    <text evidence="9">Lacks conserved residue(s) required for the propagation of feature annotation.</text>
</comment>
<comment type="pathway">
    <text evidence="9">Protein modification; lipoprotein biosynthesis (N-acyl transfer).</text>
</comment>
<evidence type="ECO:0000256" key="7">
    <source>
        <dbReference type="ARBA" id="ARBA00023136"/>
    </source>
</evidence>
<dbReference type="CDD" id="cd07571">
    <property type="entry name" value="ALP_N-acyl_transferase"/>
    <property type="match status" value="1"/>
</dbReference>
<evidence type="ECO:0000256" key="6">
    <source>
        <dbReference type="ARBA" id="ARBA00022989"/>
    </source>
</evidence>
<feature type="transmembrane region" description="Helical" evidence="9">
    <location>
        <begin position="117"/>
        <end position="139"/>
    </location>
</feature>
<keyword evidence="8 9" id="KW-0012">Acyltransferase</keyword>
<dbReference type="InterPro" id="IPR003010">
    <property type="entry name" value="C-N_Hydrolase"/>
</dbReference>
<comment type="caution">
    <text evidence="11">The sequence shown here is derived from an EMBL/GenBank/DDBJ whole genome shotgun (WGS) entry which is preliminary data.</text>
</comment>
<keyword evidence="7 9" id="KW-0472">Membrane</keyword>
<comment type="similarity">
    <text evidence="2 9">Belongs to the CN hydrolase family. Apolipoprotein N-acyltransferase subfamily.</text>
</comment>
<feature type="transmembrane region" description="Helical" evidence="9">
    <location>
        <begin position="159"/>
        <end position="186"/>
    </location>
</feature>
<comment type="subcellular location">
    <subcellularLocation>
        <location evidence="1 9">Cell membrane</location>
        <topology evidence="1 9">Multi-pass membrane protein</topology>
    </subcellularLocation>
</comment>
<evidence type="ECO:0000256" key="1">
    <source>
        <dbReference type="ARBA" id="ARBA00004651"/>
    </source>
</evidence>
<dbReference type="EC" id="2.3.1.269" evidence="9"/>
<evidence type="ECO:0000259" key="10">
    <source>
        <dbReference type="PROSITE" id="PS50263"/>
    </source>
</evidence>
<dbReference type="NCBIfam" id="TIGR00546">
    <property type="entry name" value="lnt"/>
    <property type="match status" value="1"/>
</dbReference>
<evidence type="ECO:0000256" key="3">
    <source>
        <dbReference type="ARBA" id="ARBA00022475"/>
    </source>
</evidence>
<feature type="transmembrane region" description="Helical" evidence="9">
    <location>
        <begin position="56"/>
        <end position="75"/>
    </location>
</feature>
<evidence type="ECO:0000256" key="9">
    <source>
        <dbReference type="HAMAP-Rule" id="MF_01148"/>
    </source>
</evidence>
<dbReference type="Pfam" id="PF00795">
    <property type="entry name" value="CN_hydrolase"/>
    <property type="match status" value="1"/>
</dbReference>
<name>A0ABR7Y1E4_9SPHI</name>
<gene>
    <name evidence="9 11" type="primary">lnt</name>
    <name evidence="11" type="ORF">H8B17_05830</name>
</gene>
<dbReference type="HAMAP" id="MF_01148">
    <property type="entry name" value="Lnt"/>
    <property type="match status" value="1"/>
</dbReference>
<sequence>MKQNYLLALLSAVILWLAWPPVPYSSPLLFVGFVPLLIAIEKIMRGNYTHKGKKIFWLSFLTGFIWNTASIYWVYNAMNAYLPSYVSLLISLIPFGLAPLLMALVFRLYYQLRKRTAIGYSFIGLVSFWLGYEFLHQWWDLAFPWMTLGNGFANFHQLVQWYSFTGVFGGTVWIWAVNLFVFMFIWQKREKIEVFHSKKLMIAITATLALPIGASIIQYNTYVEHTNPSEVVVVQPNIDPYGKFGLIPPAEQLTTLLELSERVAKPNTEFFLWPETALSSERGAIDEEQFRAHPAYERVIDFLNRYKNGNVLSGIESYQIYNYAKTSTARDYGNGVFLDPFNAAVLIDQSSKLQFYHKSKLVPGVEQLPFGETLSFMKPLFAHFGGSTGGYGSQEEPSVFYSQSGIGAAPVICYESIWGDYVAEYIRKGAQFIAIVTNDGWWGNTSGKDQHLLYAKLRAIENRRWVARSANTGISGFINQRGDIVQKTAWWTADALAQEINLNEELTFYTKNGDLILYLALFGGLFSVFLLFKKSSFPPFFLTKKETKPNEVSSWIPK</sequence>
<evidence type="ECO:0000313" key="11">
    <source>
        <dbReference type="EMBL" id="MBD1425098.1"/>
    </source>
</evidence>
<comment type="catalytic activity">
    <reaction evidence="9">
        <text>N-terminal S-1,2-diacyl-sn-glyceryl-L-cysteinyl-[lipoprotein] + a glycerophospholipid = N-acyl-S-1,2-diacyl-sn-glyceryl-L-cysteinyl-[lipoprotein] + a 2-acyl-sn-glycero-3-phospholipid + H(+)</text>
        <dbReference type="Rhea" id="RHEA:48228"/>
        <dbReference type="Rhea" id="RHEA-COMP:14681"/>
        <dbReference type="Rhea" id="RHEA-COMP:14684"/>
        <dbReference type="ChEBI" id="CHEBI:15378"/>
        <dbReference type="ChEBI" id="CHEBI:136912"/>
        <dbReference type="ChEBI" id="CHEBI:140656"/>
        <dbReference type="ChEBI" id="CHEBI:140657"/>
        <dbReference type="ChEBI" id="CHEBI:140660"/>
        <dbReference type="EC" id="2.3.1.269"/>
    </reaction>
</comment>
<keyword evidence="4 9" id="KW-0808">Transferase</keyword>
<dbReference type="InterPro" id="IPR036526">
    <property type="entry name" value="C-N_Hydrolase_sf"/>
</dbReference>
<keyword evidence="5 9" id="KW-0812">Transmembrane</keyword>
<dbReference type="Gene3D" id="3.60.110.10">
    <property type="entry name" value="Carbon-nitrogen hydrolase"/>
    <property type="match status" value="1"/>
</dbReference>
<feature type="transmembrane region" description="Helical" evidence="9">
    <location>
        <begin position="87"/>
        <end position="110"/>
    </location>
</feature>
<reference evidence="11 12" key="1">
    <citation type="submission" date="2020-08" db="EMBL/GenBank/DDBJ databases">
        <title>Sphingobacterium sp. DN00404 isolated from aquaculture water.</title>
        <authorList>
            <person name="Zhang M."/>
        </authorList>
    </citation>
    <scope>NUCLEOTIDE SEQUENCE [LARGE SCALE GENOMIC DNA]</scope>
    <source>
        <strain evidence="11 12">KCTC 32294</strain>
    </source>
</reference>
<keyword evidence="3 9" id="KW-1003">Cell membrane</keyword>
<dbReference type="PROSITE" id="PS50263">
    <property type="entry name" value="CN_HYDROLASE"/>
    <property type="match status" value="1"/>
</dbReference>
<dbReference type="InterPro" id="IPR045378">
    <property type="entry name" value="LNT_N"/>
</dbReference>
<dbReference type="Pfam" id="PF20154">
    <property type="entry name" value="LNT_N"/>
    <property type="match status" value="1"/>
</dbReference>
<dbReference type="PANTHER" id="PTHR38686:SF1">
    <property type="entry name" value="APOLIPOPROTEIN N-ACYLTRANSFERASE"/>
    <property type="match status" value="1"/>
</dbReference>
<evidence type="ECO:0000313" key="12">
    <source>
        <dbReference type="Proteomes" id="UP000606494"/>
    </source>
</evidence>
<evidence type="ECO:0000256" key="8">
    <source>
        <dbReference type="ARBA" id="ARBA00023315"/>
    </source>
</evidence>
<evidence type="ECO:0000256" key="4">
    <source>
        <dbReference type="ARBA" id="ARBA00022679"/>
    </source>
</evidence>
<keyword evidence="6 9" id="KW-1133">Transmembrane helix</keyword>
<dbReference type="InterPro" id="IPR004563">
    <property type="entry name" value="Apolipo_AcylTrfase"/>
</dbReference>
<dbReference type="EMBL" id="JACNYK010000001">
    <property type="protein sequence ID" value="MBD1425098.1"/>
    <property type="molecule type" value="Genomic_DNA"/>
</dbReference>
<evidence type="ECO:0000256" key="2">
    <source>
        <dbReference type="ARBA" id="ARBA00010065"/>
    </source>
</evidence>
<protein>
    <recommendedName>
        <fullName evidence="9">Apolipoprotein N-acyltransferase</fullName>
        <shortName evidence="9">ALP N-acyltransferase</shortName>
        <ecNumber evidence="9">2.3.1.269</ecNumber>
    </recommendedName>
</protein>
<feature type="transmembrane region" description="Helical" evidence="9">
    <location>
        <begin position="515"/>
        <end position="532"/>
    </location>
</feature>
<dbReference type="RefSeq" id="WP_190308180.1">
    <property type="nucleotide sequence ID" value="NZ_JACNYK010000001.1"/>
</dbReference>
<keyword evidence="12" id="KW-1185">Reference proteome</keyword>
<organism evidence="11 12">
    <name type="scientific">Sphingobacterium arenae</name>
    <dbReference type="NCBI Taxonomy" id="1280598"/>
    <lineage>
        <taxon>Bacteria</taxon>
        <taxon>Pseudomonadati</taxon>
        <taxon>Bacteroidota</taxon>
        <taxon>Sphingobacteriia</taxon>
        <taxon>Sphingobacteriales</taxon>
        <taxon>Sphingobacteriaceae</taxon>
        <taxon>Sphingobacterium</taxon>
    </lineage>
</organism>
<comment type="function">
    <text evidence="9">Catalyzes the phospholipid dependent N-acylation of the N-terminal cysteine of apolipoprotein, the last step in lipoprotein maturation.</text>
</comment>
<accession>A0ABR7Y1E4</accession>
<dbReference type="PANTHER" id="PTHR38686">
    <property type="entry name" value="APOLIPOPROTEIN N-ACYLTRANSFERASE"/>
    <property type="match status" value="1"/>
</dbReference>
<evidence type="ECO:0000256" key="5">
    <source>
        <dbReference type="ARBA" id="ARBA00022692"/>
    </source>
</evidence>
<feature type="domain" description="CN hydrolase" evidence="10">
    <location>
        <begin position="234"/>
        <end position="502"/>
    </location>
</feature>